<evidence type="ECO:0000313" key="2">
    <source>
        <dbReference type="Proteomes" id="UP000013909"/>
    </source>
</evidence>
<dbReference type="AlphaFoldDB" id="R7ZZK3"/>
<dbReference type="RefSeq" id="WP_010852206.1">
    <property type="nucleotide sequence ID" value="NZ_AQHR01000001.1"/>
</dbReference>
<dbReference type="Proteomes" id="UP000013909">
    <property type="component" value="Unassembled WGS sequence"/>
</dbReference>
<comment type="caution">
    <text evidence="1">The sequence shown here is derived from an EMBL/GenBank/DDBJ whole genome shotgun (WGS) entry which is preliminary data.</text>
</comment>
<reference evidence="1 2" key="1">
    <citation type="submission" date="2013-02" db="EMBL/GenBank/DDBJ databases">
        <title>A novel strain isolated from Lonar lake, Maharashtra, India.</title>
        <authorList>
            <person name="Singh A."/>
        </authorList>
    </citation>
    <scope>NUCLEOTIDE SEQUENCE [LARGE SCALE GENOMIC DNA]</scope>
    <source>
        <strain evidence="1 2">AK24</strain>
    </source>
</reference>
<accession>R7ZZK3</accession>
<name>R7ZZK3_9BACT</name>
<sequence>MKLILSVFIAIVGVLNAHGQGYFKKGDFPEGVYMTIEDVLNVIPSSTEEVFIKSRKNEDPVLLPEKAFFYFKQTKKQVRFPLAVSYQGELYFQTYKKYTNKKDRGFEADAYSRYCRVLFYGRFLYFEENMKSFSGSALGAVSPLASALDGKVRGIVLDVENLEFNILRSCDDLNEFLLQHGLQEVNCKTEVFTIDQLRQMIVAINEQRH</sequence>
<gene>
    <name evidence="1" type="ORF">ADIS_0051</name>
</gene>
<dbReference type="EMBL" id="AQHR01000001">
    <property type="protein sequence ID" value="EON79484.1"/>
    <property type="molecule type" value="Genomic_DNA"/>
</dbReference>
<dbReference type="OrthoDB" id="707246at2"/>
<proteinExistence type="predicted"/>
<keyword evidence="2" id="KW-1185">Reference proteome</keyword>
<dbReference type="STRING" id="1232681.ADIS_0051"/>
<evidence type="ECO:0000313" key="1">
    <source>
        <dbReference type="EMBL" id="EON79484.1"/>
    </source>
</evidence>
<protein>
    <submittedName>
        <fullName evidence="1">Uncharacterized protein</fullName>
    </submittedName>
</protein>
<organism evidence="1 2">
    <name type="scientific">Lunatimonas lonarensis</name>
    <dbReference type="NCBI Taxonomy" id="1232681"/>
    <lineage>
        <taxon>Bacteria</taxon>
        <taxon>Pseudomonadati</taxon>
        <taxon>Bacteroidota</taxon>
        <taxon>Cytophagia</taxon>
        <taxon>Cytophagales</taxon>
        <taxon>Cyclobacteriaceae</taxon>
    </lineage>
</organism>